<dbReference type="EMBL" id="PYDT01000010">
    <property type="protein sequence ID" value="THU47296.1"/>
    <property type="molecule type" value="Genomic_DNA"/>
</dbReference>
<protein>
    <submittedName>
        <fullName evidence="3">Uncharacterized protein</fullName>
    </submittedName>
</protein>
<name>A0A4S8IG90_MUSBA</name>
<dbReference type="EMBL" id="PYDT01000010">
    <property type="protein sequence ID" value="THU47297.1"/>
    <property type="molecule type" value="Genomic_DNA"/>
</dbReference>
<evidence type="ECO:0000313" key="2">
    <source>
        <dbReference type="EMBL" id="THU47296.1"/>
    </source>
</evidence>
<reference evidence="3 4" key="1">
    <citation type="journal article" date="2019" name="Nat. Plants">
        <title>Genome sequencing of Musa balbisiana reveals subgenome evolution and function divergence in polyploid bananas.</title>
        <authorList>
            <person name="Yao X."/>
        </authorList>
    </citation>
    <scope>NUCLEOTIDE SEQUENCE [LARGE SCALE GENOMIC DNA]</scope>
    <source>
        <strain evidence="4">cv. DH-PKW</strain>
        <strain evidence="3">DH-PKW</strain>
        <tissue evidence="3">Leaves</tissue>
    </source>
</reference>
<evidence type="ECO:0000256" key="1">
    <source>
        <dbReference type="SAM" id="MobiDB-lite"/>
    </source>
</evidence>
<gene>
    <name evidence="2" type="ORF">C4D60_Mb09t14010</name>
    <name evidence="3" type="ORF">C4D60_Mb09t14020</name>
</gene>
<keyword evidence="4" id="KW-1185">Reference proteome</keyword>
<accession>A0A4S8IG90</accession>
<dbReference type="Proteomes" id="UP000317650">
    <property type="component" value="Chromosome 9"/>
</dbReference>
<sequence length="87" mass="9742">MYSHSDDGKGSSYEDDSSEEAPERSSDQSEDEEDRKRRRRKLRTKGEGIGVGTPRPTVRMGALPIQLQMIPNPNRGALLRRGGEEGR</sequence>
<feature type="region of interest" description="Disordered" evidence="1">
    <location>
        <begin position="1"/>
        <end position="59"/>
    </location>
</feature>
<evidence type="ECO:0000313" key="4">
    <source>
        <dbReference type="Proteomes" id="UP000317650"/>
    </source>
</evidence>
<proteinExistence type="predicted"/>
<evidence type="ECO:0000313" key="3">
    <source>
        <dbReference type="EMBL" id="THU47297.1"/>
    </source>
</evidence>
<dbReference type="AlphaFoldDB" id="A0A4S8IG90"/>
<comment type="caution">
    <text evidence="3">The sequence shown here is derived from an EMBL/GenBank/DDBJ whole genome shotgun (WGS) entry which is preliminary data.</text>
</comment>
<organism evidence="3 4">
    <name type="scientific">Musa balbisiana</name>
    <name type="common">Banana</name>
    <dbReference type="NCBI Taxonomy" id="52838"/>
    <lineage>
        <taxon>Eukaryota</taxon>
        <taxon>Viridiplantae</taxon>
        <taxon>Streptophyta</taxon>
        <taxon>Embryophyta</taxon>
        <taxon>Tracheophyta</taxon>
        <taxon>Spermatophyta</taxon>
        <taxon>Magnoliopsida</taxon>
        <taxon>Liliopsida</taxon>
        <taxon>Zingiberales</taxon>
        <taxon>Musaceae</taxon>
        <taxon>Musa</taxon>
    </lineage>
</organism>